<dbReference type="RefSeq" id="WP_129002033.1">
    <property type="nucleotide sequence ID" value="NZ_SDHZ01000001.1"/>
</dbReference>
<feature type="domain" description="FAS1" evidence="2">
    <location>
        <begin position="178"/>
        <end position="338"/>
    </location>
</feature>
<reference evidence="3 4" key="1">
    <citation type="submission" date="2019-01" db="EMBL/GenBank/DDBJ databases">
        <title>Filimonas sp. strain TTM-71.</title>
        <authorList>
            <person name="Chen W.-M."/>
        </authorList>
    </citation>
    <scope>NUCLEOTIDE SEQUENCE [LARGE SCALE GENOMIC DNA]</scope>
    <source>
        <strain evidence="3 4">TTM-71</strain>
    </source>
</reference>
<accession>A0A4Q1DCD9</accession>
<evidence type="ECO:0000313" key="4">
    <source>
        <dbReference type="Proteomes" id="UP000290545"/>
    </source>
</evidence>
<dbReference type="InterPro" id="IPR036378">
    <property type="entry name" value="FAS1_dom_sf"/>
</dbReference>
<protein>
    <submittedName>
        <fullName evidence="3">Fasciclin domain-containing protein</fullName>
    </submittedName>
</protein>
<keyword evidence="1" id="KW-0732">Signal</keyword>
<name>A0A4Q1DCD9_9BACT</name>
<gene>
    <name evidence="3" type="ORF">ESB13_05610</name>
</gene>
<dbReference type="SUPFAM" id="SSF82153">
    <property type="entry name" value="FAS1 domain"/>
    <property type="match status" value="2"/>
</dbReference>
<dbReference type="SMART" id="SM00554">
    <property type="entry name" value="FAS1"/>
    <property type="match status" value="1"/>
</dbReference>
<dbReference type="InterPro" id="IPR050904">
    <property type="entry name" value="Adhesion/Biosynth-related"/>
</dbReference>
<dbReference type="PANTHER" id="PTHR10900">
    <property type="entry name" value="PERIOSTIN-RELATED"/>
    <property type="match status" value="1"/>
</dbReference>
<comment type="caution">
    <text evidence="3">The sequence shown here is derived from an EMBL/GenBank/DDBJ whole genome shotgun (WGS) entry which is preliminary data.</text>
</comment>
<dbReference type="AlphaFoldDB" id="A0A4Q1DCD9"/>
<dbReference type="Gene3D" id="2.30.180.10">
    <property type="entry name" value="FAS1 domain"/>
    <property type="match status" value="2"/>
</dbReference>
<evidence type="ECO:0000259" key="2">
    <source>
        <dbReference type="PROSITE" id="PS50213"/>
    </source>
</evidence>
<dbReference type="Proteomes" id="UP000290545">
    <property type="component" value="Unassembled WGS sequence"/>
</dbReference>
<dbReference type="Pfam" id="PF02469">
    <property type="entry name" value="Fasciclin"/>
    <property type="match status" value="1"/>
</dbReference>
<feature type="domain" description="FAS1" evidence="2">
    <location>
        <begin position="36"/>
        <end position="174"/>
    </location>
</feature>
<dbReference type="InterPro" id="IPR000782">
    <property type="entry name" value="FAS1_domain"/>
</dbReference>
<dbReference type="OrthoDB" id="1119934at2"/>
<proteinExistence type="predicted"/>
<dbReference type="PROSITE" id="PS50213">
    <property type="entry name" value="FAS1"/>
    <property type="match status" value="2"/>
</dbReference>
<feature type="signal peptide" evidence="1">
    <location>
        <begin position="1"/>
        <end position="22"/>
    </location>
</feature>
<evidence type="ECO:0000313" key="3">
    <source>
        <dbReference type="EMBL" id="RXK86283.1"/>
    </source>
</evidence>
<dbReference type="EMBL" id="SDHZ01000001">
    <property type="protein sequence ID" value="RXK86283.1"/>
    <property type="molecule type" value="Genomic_DNA"/>
</dbReference>
<sequence>MKTIFRRGKLLLLLLWLCSYMACQKNQIRVNTTDDVNIVGYLNNHAADYSLFSRIIERAEASGYLNAYGAYTLFAPTNTAVKTYLSKQGKTSVDDIGVDALKDLLRFHLIADTLTTSSFTDGKLPAITQYGQYLITSVATTDGKSSYLINRQAIVTKANIVTGNGIIHAIDHVLEPAQSTLAQLLSQDSRYSIFTQALKETGYYDSLNIANNSDSTRRWLTLIAQTDAVYRANNIADYPALKALYSQTGNPKLAEDSLHLYVAYHILPGIRFLADIVSATSHSTLAPQEVVTSKLSGQEVLLNEDIFNGITEPGVQLDRTNSDITANNGALHSALSNLSIKVRKPVPVYWDVADQPELRKLVSLFRKPGQVQEFTDPDQFSGINWSGGSIKYNVTATSSSDYYCYYDFISLYMRTAVTPWIEFKTPFLVKGKYKVWVCFRRARAQTIQVQVDDQIMPRLISVADYYPVALDDDNAEAAGFKRFMVTAASNSNHIGKLVGTVDITTSQQHTIKFIALTNESGSANTFNLDMVHFIPIEEEQKWPRFNRDGSMEYK</sequence>
<keyword evidence="4" id="KW-1185">Reference proteome</keyword>
<evidence type="ECO:0000256" key="1">
    <source>
        <dbReference type="SAM" id="SignalP"/>
    </source>
</evidence>
<dbReference type="PANTHER" id="PTHR10900:SF77">
    <property type="entry name" value="FI19380P1"/>
    <property type="match status" value="1"/>
</dbReference>
<organism evidence="3 4">
    <name type="scientific">Filimonas effusa</name>
    <dbReference type="NCBI Taxonomy" id="2508721"/>
    <lineage>
        <taxon>Bacteria</taxon>
        <taxon>Pseudomonadati</taxon>
        <taxon>Bacteroidota</taxon>
        <taxon>Chitinophagia</taxon>
        <taxon>Chitinophagales</taxon>
        <taxon>Chitinophagaceae</taxon>
        <taxon>Filimonas</taxon>
    </lineage>
</organism>
<feature type="chain" id="PRO_5020603713" evidence="1">
    <location>
        <begin position="23"/>
        <end position="554"/>
    </location>
</feature>